<dbReference type="InterPro" id="IPR028161">
    <property type="entry name" value="Met8-like"/>
</dbReference>
<dbReference type="OrthoDB" id="9773765at2"/>
<comment type="catalytic activity">
    <reaction evidence="6">
        <text>precorrin-2 + NAD(+) = sirohydrochlorin + NADH + 2 H(+)</text>
        <dbReference type="Rhea" id="RHEA:15613"/>
        <dbReference type="ChEBI" id="CHEBI:15378"/>
        <dbReference type="ChEBI" id="CHEBI:57540"/>
        <dbReference type="ChEBI" id="CHEBI:57945"/>
        <dbReference type="ChEBI" id="CHEBI:58351"/>
        <dbReference type="ChEBI" id="CHEBI:58827"/>
        <dbReference type="EC" id="1.3.1.76"/>
    </reaction>
</comment>
<evidence type="ECO:0000313" key="8">
    <source>
        <dbReference type="EMBL" id="NBI06468.1"/>
    </source>
</evidence>
<dbReference type="InterPro" id="IPR006367">
    <property type="entry name" value="Sirohaem_synthase_N"/>
</dbReference>
<dbReference type="PANTHER" id="PTHR35330:SF1">
    <property type="entry name" value="SIROHEME BIOSYNTHESIS PROTEIN MET8"/>
    <property type="match status" value="1"/>
</dbReference>
<evidence type="ECO:0000256" key="2">
    <source>
        <dbReference type="ARBA" id="ARBA00012400"/>
    </source>
</evidence>
<name>A0A845QZ55_9CLOT</name>
<evidence type="ECO:0000313" key="9">
    <source>
        <dbReference type="Proteomes" id="UP000467132"/>
    </source>
</evidence>
<evidence type="ECO:0000256" key="6">
    <source>
        <dbReference type="ARBA" id="ARBA00047561"/>
    </source>
</evidence>
<dbReference type="GO" id="GO:0019354">
    <property type="term" value="P:siroheme biosynthetic process"/>
    <property type="evidence" value="ECO:0007669"/>
    <property type="project" value="UniProtKB-UniPathway"/>
</dbReference>
<dbReference type="Pfam" id="PF13241">
    <property type="entry name" value="NAD_binding_7"/>
    <property type="match status" value="1"/>
</dbReference>
<dbReference type="Gene3D" id="1.10.8.610">
    <property type="entry name" value="SirC, precorrin-2 dehydrogenase, C-terminal helical domain-like"/>
    <property type="match status" value="1"/>
</dbReference>
<keyword evidence="3" id="KW-0560">Oxidoreductase</keyword>
<dbReference type="InterPro" id="IPR028281">
    <property type="entry name" value="Sirohaem_synthase_central"/>
</dbReference>
<dbReference type="Proteomes" id="UP000467132">
    <property type="component" value="Unassembled WGS sequence"/>
</dbReference>
<proteinExistence type="predicted"/>
<comment type="pathway">
    <text evidence="1">Porphyrin-containing compound metabolism; siroheme biosynthesis; sirohydrochlorin from precorrin-2: step 1/1.</text>
</comment>
<dbReference type="InterPro" id="IPR036291">
    <property type="entry name" value="NAD(P)-bd_dom_sf"/>
</dbReference>
<dbReference type="InterPro" id="IPR042518">
    <property type="entry name" value="SirC_C"/>
</dbReference>
<sequence>MLNLKDKDIVIIGAGKVALRKAKNLMEYGGKLSIISPKIESEFYNYKDKINIIKDKYNKKYILNSSIVIAATDDKKLNRKIGIDCKDENILCNNVTDRNSDFIVPSTFKRGDLTISVSTNGKSPSLSKSIIFELEEKYDEKYIEFLKLLGDIRKIVLEKCNDEKRKKEILNEIINLSLDDLKGRKKLYENKSRL</sequence>
<organism evidence="8 9">
    <name type="scientific">Senegalia massiliensis</name>
    <dbReference type="NCBI Taxonomy" id="1720316"/>
    <lineage>
        <taxon>Bacteria</taxon>
        <taxon>Bacillati</taxon>
        <taxon>Bacillota</taxon>
        <taxon>Clostridia</taxon>
        <taxon>Eubacteriales</taxon>
        <taxon>Clostridiaceae</taxon>
        <taxon>Senegalia</taxon>
    </lineage>
</organism>
<evidence type="ECO:0000256" key="4">
    <source>
        <dbReference type="ARBA" id="ARBA00023027"/>
    </source>
</evidence>
<evidence type="ECO:0000256" key="3">
    <source>
        <dbReference type="ARBA" id="ARBA00023002"/>
    </source>
</evidence>
<dbReference type="NCBIfam" id="TIGR01470">
    <property type="entry name" value="cysG_Nterm"/>
    <property type="match status" value="1"/>
</dbReference>
<comment type="caution">
    <text evidence="8">The sequence shown here is derived from an EMBL/GenBank/DDBJ whole genome shotgun (WGS) entry which is preliminary data.</text>
</comment>
<accession>A0A845QZ55</accession>
<keyword evidence="4" id="KW-0520">NAD</keyword>
<dbReference type="SUPFAM" id="SSF51735">
    <property type="entry name" value="NAD(P)-binding Rossmann-fold domains"/>
    <property type="match status" value="1"/>
</dbReference>
<dbReference type="GO" id="GO:0043115">
    <property type="term" value="F:precorrin-2 dehydrogenase activity"/>
    <property type="evidence" value="ECO:0007669"/>
    <property type="project" value="UniProtKB-EC"/>
</dbReference>
<dbReference type="GO" id="GO:0004325">
    <property type="term" value="F:ferrochelatase activity"/>
    <property type="evidence" value="ECO:0007669"/>
    <property type="project" value="InterPro"/>
</dbReference>
<keyword evidence="5" id="KW-0627">Porphyrin biosynthesis</keyword>
<dbReference type="EC" id="1.3.1.76" evidence="2"/>
<evidence type="ECO:0000256" key="1">
    <source>
        <dbReference type="ARBA" id="ARBA00005010"/>
    </source>
</evidence>
<evidence type="ECO:0000256" key="5">
    <source>
        <dbReference type="ARBA" id="ARBA00023244"/>
    </source>
</evidence>
<dbReference type="AlphaFoldDB" id="A0A845QZ55"/>
<dbReference type="PANTHER" id="PTHR35330">
    <property type="entry name" value="SIROHEME BIOSYNTHESIS PROTEIN MET8"/>
    <property type="match status" value="1"/>
</dbReference>
<gene>
    <name evidence="8" type="ORF">D3Z33_06280</name>
</gene>
<protein>
    <recommendedName>
        <fullName evidence="2">precorrin-2 dehydrogenase</fullName>
        <ecNumber evidence="2">1.3.1.76</ecNumber>
    </recommendedName>
</protein>
<evidence type="ECO:0000259" key="7">
    <source>
        <dbReference type="Pfam" id="PF14824"/>
    </source>
</evidence>
<reference evidence="8 9" key="1">
    <citation type="submission" date="2018-08" db="EMBL/GenBank/DDBJ databases">
        <title>Murine metabolic-syndrome-specific gut microbial biobank.</title>
        <authorList>
            <person name="Liu C."/>
        </authorList>
    </citation>
    <scope>NUCLEOTIDE SEQUENCE [LARGE SCALE GENOMIC DNA]</scope>
    <source>
        <strain evidence="8 9">583</strain>
    </source>
</reference>
<dbReference type="UniPathway" id="UPA00262">
    <property type="reaction ID" value="UER00222"/>
</dbReference>
<dbReference type="Gene3D" id="3.40.50.720">
    <property type="entry name" value="NAD(P)-binding Rossmann-like Domain"/>
    <property type="match status" value="1"/>
</dbReference>
<dbReference type="EMBL" id="QXXA01000006">
    <property type="protein sequence ID" value="NBI06468.1"/>
    <property type="molecule type" value="Genomic_DNA"/>
</dbReference>
<feature type="domain" description="Siroheme synthase central" evidence="7">
    <location>
        <begin position="110"/>
        <end position="129"/>
    </location>
</feature>
<dbReference type="Pfam" id="PF14824">
    <property type="entry name" value="Sirohm_synth_M"/>
    <property type="match status" value="1"/>
</dbReference>
<keyword evidence="9" id="KW-1185">Reference proteome</keyword>
<dbReference type="SUPFAM" id="SSF75615">
    <property type="entry name" value="Siroheme synthase middle domains-like"/>
    <property type="match status" value="1"/>
</dbReference>